<organism evidence="1">
    <name type="scientific">Sulfurisphaera javensis</name>
    <dbReference type="NCBI Taxonomy" id="2049879"/>
    <lineage>
        <taxon>Archaea</taxon>
        <taxon>Thermoproteota</taxon>
        <taxon>Thermoprotei</taxon>
        <taxon>Sulfolobales</taxon>
        <taxon>Sulfolobaceae</taxon>
        <taxon>Sulfurisphaera</taxon>
    </lineage>
</organism>
<dbReference type="AlphaFoldDB" id="A0AAT9GT75"/>
<proteinExistence type="predicted"/>
<sequence length="38" mass="4088">MKNKLIVLVVMFLFSISALLSTATFIVSTSTIVKVSNA</sequence>
<gene>
    <name evidence="1" type="ORF">SJAV_20100</name>
</gene>
<name>A0AAT9GT75_9CREN</name>
<dbReference type="KEGG" id="sjv:SJAV_20100"/>
<protein>
    <submittedName>
        <fullName evidence="1">Uncharacterized protein</fullName>
    </submittedName>
</protein>
<evidence type="ECO:0000313" key="1">
    <source>
        <dbReference type="EMBL" id="BFH74066.1"/>
    </source>
</evidence>
<accession>A0AAT9GT75</accession>
<reference evidence="1" key="1">
    <citation type="submission" date="2024-03" db="EMBL/GenBank/DDBJ databases">
        <title>Complete genome sequence of Sulfurisphaera javensis strain KD-1.</title>
        <authorList>
            <person name="Sakai H."/>
            <person name="Nur N."/>
            <person name="Suwanto A."/>
            <person name="Kurosawa N."/>
        </authorList>
    </citation>
    <scope>NUCLEOTIDE SEQUENCE</scope>
    <source>
        <strain evidence="1">KD-1</strain>
    </source>
</reference>
<dbReference type="EMBL" id="AP031322">
    <property type="protein sequence ID" value="BFH74066.1"/>
    <property type="molecule type" value="Genomic_DNA"/>
</dbReference>